<sequence length="400" mass="46059">MSTSTKLTIDSKRDTVGHSFFLLGNDSVVARKHRVRTLLSKSDCADLRKVEWNPHIDFFQMSPLAAKHRPRQPLPIRWPMYGCSGASFALEILLKRIVKGTSRICGDVIEKGSLQMDWFFKYALIRDICEAVHFLHHSSFGAHGWLSSCTCLVDERWQVKVTYYGLDTIKSLEVKEQNKLLWTAPEHIRDPLMKATKEGDIYRLQIIFFNQLHQFLNCSFAIICSEIVTKKSPWDLENQEYDLDELIYKIKRGGRAPIRPSLDTDDEHNASMSLLIRDCWAEEPDQRPSTDQIKSLIKGFNHNKSSNLMDHVFNVLEQYASNLEEEKPLRHCHLSFPGPSKNEGTDRREEEKRYSLIQNATKVSKFSSICTDHPTETVTSSVARAVWRVGECAELGNRER</sequence>
<feature type="domain" description="Protein kinase" evidence="7">
    <location>
        <begin position="1"/>
        <end position="314"/>
    </location>
</feature>
<evidence type="ECO:0000313" key="9">
    <source>
        <dbReference type="Proteomes" id="UP000271889"/>
    </source>
</evidence>
<dbReference type="GO" id="GO:0005886">
    <property type="term" value="C:plasma membrane"/>
    <property type="evidence" value="ECO:0007669"/>
    <property type="project" value="TreeGrafter"/>
</dbReference>
<dbReference type="GO" id="GO:0005524">
    <property type="term" value="F:ATP binding"/>
    <property type="evidence" value="ECO:0007669"/>
    <property type="project" value="InterPro"/>
</dbReference>
<dbReference type="Gene3D" id="1.10.510.10">
    <property type="entry name" value="Transferase(Phosphotransferase) domain 1"/>
    <property type="match status" value="1"/>
</dbReference>
<evidence type="ECO:0000256" key="6">
    <source>
        <dbReference type="SAM" id="MobiDB-lite"/>
    </source>
</evidence>
<keyword evidence="9" id="KW-1185">Reference proteome</keyword>
<evidence type="ECO:0000256" key="2">
    <source>
        <dbReference type="ARBA" id="ARBA00012202"/>
    </source>
</evidence>
<evidence type="ECO:0000259" key="7">
    <source>
        <dbReference type="PROSITE" id="PS50011"/>
    </source>
</evidence>
<evidence type="ECO:0000256" key="3">
    <source>
        <dbReference type="ARBA" id="ARBA00022741"/>
    </source>
</evidence>
<evidence type="ECO:0000256" key="1">
    <source>
        <dbReference type="ARBA" id="ARBA00001436"/>
    </source>
</evidence>
<dbReference type="GO" id="GO:0004672">
    <property type="term" value="F:protein kinase activity"/>
    <property type="evidence" value="ECO:0007669"/>
    <property type="project" value="InterPro"/>
</dbReference>
<dbReference type="Proteomes" id="UP000271889">
    <property type="component" value="Unassembled WGS sequence"/>
</dbReference>
<feature type="region of interest" description="Disordered" evidence="6">
    <location>
        <begin position="331"/>
        <end position="350"/>
    </location>
</feature>
<dbReference type="SUPFAM" id="SSF56112">
    <property type="entry name" value="Protein kinase-like (PK-like)"/>
    <property type="match status" value="1"/>
</dbReference>
<dbReference type="GO" id="GO:0001653">
    <property type="term" value="F:peptide receptor activity"/>
    <property type="evidence" value="ECO:0007669"/>
    <property type="project" value="TreeGrafter"/>
</dbReference>
<comment type="catalytic activity">
    <reaction evidence="1">
        <text>GTP = 3',5'-cyclic GMP + diphosphate</text>
        <dbReference type="Rhea" id="RHEA:13665"/>
        <dbReference type="ChEBI" id="CHEBI:33019"/>
        <dbReference type="ChEBI" id="CHEBI:37565"/>
        <dbReference type="ChEBI" id="CHEBI:57746"/>
        <dbReference type="EC" id="4.6.1.2"/>
    </reaction>
</comment>
<reference evidence="8 9" key="1">
    <citation type="submission" date="2018-11" db="EMBL/GenBank/DDBJ databases">
        <authorList>
            <consortium name="Pathogen Informatics"/>
        </authorList>
    </citation>
    <scope>NUCLEOTIDE SEQUENCE [LARGE SCALE GENOMIC DNA]</scope>
</reference>
<keyword evidence="3" id="KW-0547">Nucleotide-binding</keyword>
<keyword evidence="5" id="KW-0141">cGMP biosynthesis</keyword>
<dbReference type="InterPro" id="IPR001245">
    <property type="entry name" value="Ser-Thr/Tyr_kinase_cat_dom"/>
</dbReference>
<dbReference type="InterPro" id="IPR050401">
    <property type="entry name" value="Cyclic_nucleotide_synthase"/>
</dbReference>
<dbReference type="GO" id="GO:0004016">
    <property type="term" value="F:adenylate cyclase activity"/>
    <property type="evidence" value="ECO:0007669"/>
    <property type="project" value="TreeGrafter"/>
</dbReference>
<dbReference type="PANTHER" id="PTHR11920">
    <property type="entry name" value="GUANYLYL CYCLASE"/>
    <property type="match status" value="1"/>
</dbReference>
<evidence type="ECO:0000256" key="4">
    <source>
        <dbReference type="ARBA" id="ARBA00023239"/>
    </source>
</evidence>
<feature type="non-terminal residue" evidence="8">
    <location>
        <position position="400"/>
    </location>
</feature>
<dbReference type="EC" id="4.6.1.2" evidence="2"/>
<gene>
    <name evidence="8" type="ORF">CGOC_LOCUS2096</name>
</gene>
<keyword evidence="4" id="KW-0456">Lyase</keyword>
<dbReference type="AlphaFoldDB" id="A0A3P6R8G8"/>
<dbReference type="Pfam" id="PF07714">
    <property type="entry name" value="PK_Tyr_Ser-Thr"/>
    <property type="match status" value="1"/>
</dbReference>
<name>A0A3P6R8G8_CYLGO</name>
<organism evidence="8 9">
    <name type="scientific">Cylicostephanus goldi</name>
    <name type="common">Nematode worm</name>
    <dbReference type="NCBI Taxonomy" id="71465"/>
    <lineage>
        <taxon>Eukaryota</taxon>
        <taxon>Metazoa</taxon>
        <taxon>Ecdysozoa</taxon>
        <taxon>Nematoda</taxon>
        <taxon>Chromadorea</taxon>
        <taxon>Rhabditida</taxon>
        <taxon>Rhabditina</taxon>
        <taxon>Rhabditomorpha</taxon>
        <taxon>Strongyloidea</taxon>
        <taxon>Strongylidae</taxon>
        <taxon>Cylicostephanus</taxon>
    </lineage>
</organism>
<protein>
    <recommendedName>
        <fullName evidence="2">guanylate cyclase</fullName>
        <ecNumber evidence="2">4.6.1.2</ecNumber>
    </recommendedName>
</protein>
<dbReference type="OrthoDB" id="60033at2759"/>
<evidence type="ECO:0000313" key="8">
    <source>
        <dbReference type="EMBL" id="VDK51530.1"/>
    </source>
</evidence>
<proteinExistence type="predicted"/>
<dbReference type="InterPro" id="IPR011009">
    <property type="entry name" value="Kinase-like_dom_sf"/>
</dbReference>
<dbReference type="InterPro" id="IPR000719">
    <property type="entry name" value="Prot_kinase_dom"/>
</dbReference>
<accession>A0A3P6R8G8</accession>
<dbReference type="PROSITE" id="PS50011">
    <property type="entry name" value="PROTEIN_KINASE_DOM"/>
    <property type="match status" value="1"/>
</dbReference>
<dbReference type="EMBL" id="UYRV01004468">
    <property type="protein sequence ID" value="VDK51530.1"/>
    <property type="molecule type" value="Genomic_DNA"/>
</dbReference>
<dbReference type="PANTHER" id="PTHR11920:SF493">
    <property type="entry name" value="RECEPTOR-TYPE GUANYLATE CYCLASE GCY-22"/>
    <property type="match status" value="1"/>
</dbReference>
<evidence type="ECO:0000256" key="5">
    <source>
        <dbReference type="ARBA" id="ARBA00023293"/>
    </source>
</evidence>
<dbReference type="GO" id="GO:0004383">
    <property type="term" value="F:guanylate cyclase activity"/>
    <property type="evidence" value="ECO:0007669"/>
    <property type="project" value="UniProtKB-EC"/>
</dbReference>
<dbReference type="GO" id="GO:0007168">
    <property type="term" value="P:receptor guanylyl cyclase signaling pathway"/>
    <property type="evidence" value="ECO:0007669"/>
    <property type="project" value="TreeGrafter"/>
</dbReference>